<dbReference type="SMART" id="SM00387">
    <property type="entry name" value="HATPase_c"/>
    <property type="match status" value="1"/>
</dbReference>
<dbReference type="HOGENOM" id="CLU_006684_3_0_9"/>
<dbReference type="Pfam" id="PF13589">
    <property type="entry name" value="HATPase_c_3"/>
    <property type="match status" value="1"/>
</dbReference>
<dbReference type="RefSeq" id="WP_005396844.1">
    <property type="nucleotide sequence ID" value="NZ_JH601088.1"/>
</dbReference>
<dbReference type="InterPro" id="IPR037196">
    <property type="entry name" value="HSP90_C"/>
</dbReference>
<keyword evidence="3 5" id="KW-0067">ATP-binding</keyword>
<dbReference type="InterPro" id="IPR019805">
    <property type="entry name" value="Heat_shock_protein_90_CS"/>
</dbReference>
<evidence type="ECO:0000256" key="2">
    <source>
        <dbReference type="ARBA" id="ARBA00022741"/>
    </source>
</evidence>
<dbReference type="SUPFAM" id="SSF110942">
    <property type="entry name" value="HSP90 C-terminal domain"/>
    <property type="match status" value="1"/>
</dbReference>
<evidence type="ECO:0000256" key="1">
    <source>
        <dbReference type="ARBA" id="ARBA00008239"/>
    </source>
</evidence>
<dbReference type="HAMAP" id="MF_00505">
    <property type="entry name" value="HSP90"/>
    <property type="match status" value="1"/>
</dbReference>
<evidence type="ECO:0000256" key="5">
    <source>
        <dbReference type="HAMAP-Rule" id="MF_00505"/>
    </source>
</evidence>
<protein>
    <recommendedName>
        <fullName evidence="5">Chaperone protein HtpG</fullName>
    </recommendedName>
    <alternativeName>
        <fullName evidence="5">Heat shock protein HtpG</fullName>
    </alternativeName>
    <alternativeName>
        <fullName evidence="5">High temperature protein G</fullName>
    </alternativeName>
</protein>
<feature type="binding site" evidence="6">
    <location>
        <position position="94"/>
    </location>
    <ligand>
        <name>ATP</name>
        <dbReference type="ChEBI" id="CHEBI:30616"/>
    </ligand>
</feature>
<feature type="binding site" evidence="6">
    <location>
        <begin position="95"/>
        <end position="96"/>
    </location>
    <ligand>
        <name>ATP</name>
        <dbReference type="ChEBI" id="CHEBI:30616"/>
    </ligand>
</feature>
<feature type="binding site" evidence="6">
    <location>
        <position position="80"/>
    </location>
    <ligand>
        <name>ATP</name>
        <dbReference type="ChEBI" id="CHEBI:30616"/>
    </ligand>
</feature>
<keyword evidence="5" id="KW-0346">Stress response</keyword>
<dbReference type="EMBL" id="AGEI01000002">
    <property type="protein sequence ID" value="EHR36307.1"/>
    <property type="molecule type" value="Genomic_DNA"/>
</dbReference>
<feature type="binding site" evidence="6">
    <location>
        <begin position="114"/>
        <end position="119"/>
    </location>
    <ligand>
        <name>ATP</name>
        <dbReference type="ChEBI" id="CHEBI:30616"/>
    </ligand>
</feature>
<dbReference type="Gene3D" id="3.40.50.11260">
    <property type="match status" value="1"/>
</dbReference>
<dbReference type="SUPFAM" id="SSF55874">
    <property type="entry name" value="ATPase domain of HSP90 chaperone/DNA topoisomerase II/histidine kinase"/>
    <property type="match status" value="1"/>
</dbReference>
<dbReference type="InterPro" id="IPR036890">
    <property type="entry name" value="HATPase_C_sf"/>
</dbReference>
<gene>
    <name evidence="5" type="primary">htpG</name>
    <name evidence="9" type="ORF">HMPREF9709_00062</name>
</gene>
<dbReference type="PROSITE" id="PS00298">
    <property type="entry name" value="HSP90"/>
    <property type="match status" value="1"/>
</dbReference>
<evidence type="ECO:0000256" key="7">
    <source>
        <dbReference type="SAM" id="Coils"/>
    </source>
</evidence>
<dbReference type="NCBIfam" id="NF003555">
    <property type="entry name" value="PRK05218.1"/>
    <property type="match status" value="1"/>
</dbReference>
<sequence length="624" mass="72418">MKKQFETESKRILDLMINSIYTNKEIFLRELISNASDALDKRYFDIMHAKKAFDKKDLEIRIDVDKDERSLTVSDNGIGMSKEDLESNLGTIAKSGSLDFKNLNKDDEISIIGQFGVGFYSSFMVADKIVVSTKKEGENGYMWSSEGADGYEIEEIDKEEIGTEIKLYLKENTDDDDFDEYLNQGFIKYLVKKYSNYIKYPIKMDVVKSRPVPDKEGETEEYNEIETLNSMVPIWKKNKSELKDEDYVNFYHAQRYGFDDPLAWIHLHAEGMINYNAILYIPSQKPMEYYTSNYSGGLELYSNGVMIMEKNEDLLPDYLSFVKGIVDSEDLSLNISREILQNDRRLMSISKNLEKKVLSELKSLISSDREKYEKFFKEFGLSLKAGIYESQGAKKKDIEDLLLFSTSKSKDVKTLEEYLDDKKEDQEFIYYATGESYENIDSMPALQIFKNKEIEVLYLEEHLDEFVIKLMSDYRDVKFKSAFDEELELDKEEDEKDKDEAEQKNQDELFKKMKDILDGEVVDVKASKRLVDDVAFLSAKGEVSIEMEKTLSMQETPFPIKAEKVLEINPNHKIYARLMDLLSKNDEEEIKTITNVLYNQARLIAGLKVDDIVGFTRDVNNLIK</sequence>
<comment type="function">
    <text evidence="5">Molecular chaperone. Has ATPase activity.</text>
</comment>
<feature type="binding site" evidence="6">
    <location>
        <position position="163"/>
    </location>
    <ligand>
        <name>ATP</name>
        <dbReference type="ChEBI" id="CHEBI:30616"/>
    </ligand>
</feature>
<feature type="binding site" evidence="6">
    <location>
        <position position="30"/>
    </location>
    <ligand>
        <name>ATP</name>
        <dbReference type="ChEBI" id="CHEBI:30616"/>
    </ligand>
</feature>
<proteinExistence type="inferred from homology"/>
<dbReference type="InterPro" id="IPR001404">
    <property type="entry name" value="Hsp90_fam"/>
</dbReference>
<comment type="subcellular location">
    <subcellularLocation>
        <location evidence="5">Cytoplasm</location>
    </subcellularLocation>
</comment>
<comment type="caution">
    <text evidence="5">Lacks conserved residue(s) required for the propagation of feature annotation.</text>
</comment>
<feature type="binding site" evidence="6">
    <location>
        <position position="34"/>
    </location>
    <ligand>
        <name>ATP</name>
        <dbReference type="ChEBI" id="CHEBI:30616"/>
    </ligand>
</feature>
<feature type="domain" description="Histidine kinase/HSP90-like ATPase" evidence="8">
    <location>
        <begin position="23"/>
        <end position="173"/>
    </location>
</feature>
<dbReference type="Proteomes" id="UP000004191">
    <property type="component" value="Unassembled WGS sequence"/>
</dbReference>
<dbReference type="InterPro" id="IPR020568">
    <property type="entry name" value="Ribosomal_Su5_D2-typ_SF"/>
</dbReference>
<dbReference type="Gene3D" id="1.20.120.790">
    <property type="entry name" value="Heat shock protein 90, C-terminal domain"/>
    <property type="match status" value="1"/>
</dbReference>
<dbReference type="PANTHER" id="PTHR11528">
    <property type="entry name" value="HEAT SHOCK PROTEIN 90 FAMILY MEMBER"/>
    <property type="match status" value="1"/>
</dbReference>
<dbReference type="InterPro" id="IPR003594">
    <property type="entry name" value="HATPase_dom"/>
</dbReference>
<evidence type="ECO:0000313" key="10">
    <source>
        <dbReference type="Proteomes" id="UP000004191"/>
    </source>
</evidence>
<evidence type="ECO:0000256" key="4">
    <source>
        <dbReference type="ARBA" id="ARBA00023186"/>
    </source>
</evidence>
<dbReference type="PRINTS" id="PR00775">
    <property type="entry name" value="HEATSHOCK90"/>
</dbReference>
<dbReference type="GO" id="GO:0005737">
    <property type="term" value="C:cytoplasm"/>
    <property type="evidence" value="ECO:0007669"/>
    <property type="project" value="UniProtKB-SubCell"/>
</dbReference>
<dbReference type="AlphaFoldDB" id="H3NL51"/>
<feature type="coiled-coil region" evidence="7">
    <location>
        <begin position="482"/>
        <end position="511"/>
    </location>
</feature>
<accession>H3NL51</accession>
<dbReference type="GO" id="GO:0016887">
    <property type="term" value="F:ATP hydrolysis activity"/>
    <property type="evidence" value="ECO:0007669"/>
    <property type="project" value="InterPro"/>
</dbReference>
<dbReference type="CDD" id="cd16927">
    <property type="entry name" value="HATPase_Hsp90-like"/>
    <property type="match status" value="1"/>
</dbReference>
<dbReference type="GeneID" id="96998086"/>
<organism evidence="9 10">
    <name type="scientific">Helcococcus kunzii ATCC 51366</name>
    <dbReference type="NCBI Taxonomy" id="883114"/>
    <lineage>
        <taxon>Bacteria</taxon>
        <taxon>Bacillati</taxon>
        <taxon>Bacillota</taxon>
        <taxon>Tissierellia</taxon>
        <taxon>Tissierellales</taxon>
        <taxon>Peptoniphilaceae</taxon>
        <taxon>Helcococcus</taxon>
    </lineage>
</organism>
<evidence type="ECO:0000313" key="9">
    <source>
        <dbReference type="EMBL" id="EHR36307.1"/>
    </source>
</evidence>
<dbReference type="InterPro" id="IPR020575">
    <property type="entry name" value="Hsp90_N"/>
</dbReference>
<comment type="caution">
    <text evidence="9">The sequence shown here is derived from an EMBL/GenBank/DDBJ whole genome shotgun (WGS) entry which is preliminary data.</text>
</comment>
<comment type="similarity">
    <text evidence="1 5">Belongs to the heat shock protein 90 family.</text>
</comment>
<dbReference type="SUPFAM" id="SSF54211">
    <property type="entry name" value="Ribosomal protein S5 domain 2-like"/>
    <property type="match status" value="1"/>
</dbReference>
<evidence type="ECO:0000256" key="6">
    <source>
        <dbReference type="PIRSR" id="PIRSR002583-1"/>
    </source>
</evidence>
<dbReference type="Pfam" id="PF00183">
    <property type="entry name" value="HSP90"/>
    <property type="match status" value="1"/>
</dbReference>
<dbReference type="PATRIC" id="fig|883114.3.peg.61"/>
<feature type="binding site" evidence="6">
    <location>
        <position position="337"/>
    </location>
    <ligand>
        <name>ATP</name>
        <dbReference type="ChEBI" id="CHEBI:30616"/>
    </ligand>
</feature>
<keyword evidence="2 5" id="KW-0547">Nucleotide-binding</keyword>
<keyword evidence="5" id="KW-0963">Cytoplasm</keyword>
<dbReference type="GO" id="GO:0140662">
    <property type="term" value="F:ATP-dependent protein folding chaperone"/>
    <property type="evidence" value="ECO:0007669"/>
    <property type="project" value="InterPro"/>
</dbReference>
<name>H3NL51_9FIRM</name>
<feature type="region of interest" description="A; substrate-binding" evidence="5">
    <location>
        <begin position="1"/>
        <end position="337"/>
    </location>
</feature>
<dbReference type="STRING" id="883114.HMPREF9709_00062"/>
<dbReference type="PIRSF" id="PIRSF002583">
    <property type="entry name" value="Hsp90"/>
    <property type="match status" value="1"/>
</dbReference>
<dbReference type="eggNOG" id="COG0326">
    <property type="taxonomic scope" value="Bacteria"/>
</dbReference>
<feature type="binding site" evidence="6">
    <location>
        <position position="75"/>
    </location>
    <ligand>
        <name>ATP</name>
        <dbReference type="ChEBI" id="CHEBI:30616"/>
    </ligand>
</feature>
<keyword evidence="10" id="KW-1185">Reference proteome</keyword>
<evidence type="ECO:0000259" key="8">
    <source>
        <dbReference type="SMART" id="SM00387"/>
    </source>
</evidence>
<feature type="region of interest" description="C" evidence="5">
    <location>
        <begin position="550"/>
        <end position="624"/>
    </location>
</feature>
<dbReference type="OrthoDB" id="9802640at2"/>
<dbReference type="Gene3D" id="3.30.230.80">
    <property type="match status" value="1"/>
</dbReference>
<keyword evidence="4 5" id="KW-0143">Chaperone</keyword>
<keyword evidence="7" id="KW-0175">Coiled coil</keyword>
<comment type="subunit">
    <text evidence="5">Homodimer.</text>
</comment>
<dbReference type="GO" id="GO:0005524">
    <property type="term" value="F:ATP binding"/>
    <property type="evidence" value="ECO:0007669"/>
    <property type="project" value="UniProtKB-UniRule"/>
</dbReference>
<evidence type="ECO:0000256" key="3">
    <source>
        <dbReference type="ARBA" id="ARBA00022840"/>
    </source>
</evidence>
<feature type="binding site" evidence="6">
    <location>
        <position position="88"/>
    </location>
    <ligand>
        <name>ATP</name>
        <dbReference type="ChEBI" id="CHEBI:30616"/>
    </ligand>
</feature>
<reference evidence="9 10" key="1">
    <citation type="submission" date="2012-01" db="EMBL/GenBank/DDBJ databases">
        <title>The Genome Sequence of Helcococcus kunzii ATCC 51366.</title>
        <authorList>
            <consortium name="The Broad Institute Genome Sequencing Platform"/>
            <person name="Earl A."/>
            <person name="Ward D."/>
            <person name="Feldgarden M."/>
            <person name="Gevers D."/>
            <person name="Huys G."/>
            <person name="Young S.K."/>
            <person name="Zeng Q."/>
            <person name="Gargeya S."/>
            <person name="Fitzgerald M."/>
            <person name="Haas B."/>
            <person name="Abouelleil A."/>
            <person name="Alvarado L."/>
            <person name="Arachchi H.M."/>
            <person name="Berlin A."/>
            <person name="Chapman S.B."/>
            <person name="Gearin G."/>
            <person name="Goldberg J."/>
            <person name="Griggs A."/>
            <person name="Gujja S."/>
            <person name="Hansen M."/>
            <person name="Heiman D."/>
            <person name="Howarth C."/>
            <person name="Larimer J."/>
            <person name="Lui A."/>
            <person name="MacDonald P.J.P."/>
            <person name="McCowen C."/>
            <person name="Montmayeur A."/>
            <person name="Murphy C."/>
            <person name="Neiman D."/>
            <person name="Pearson M."/>
            <person name="Priest M."/>
            <person name="Roberts A."/>
            <person name="Saif S."/>
            <person name="Shea T."/>
            <person name="Sisk P."/>
            <person name="Stolte C."/>
            <person name="Sykes S."/>
            <person name="Wortman J."/>
            <person name="Nusbaum C."/>
            <person name="Birren B."/>
        </authorList>
    </citation>
    <scope>NUCLEOTIDE SEQUENCE [LARGE SCALE GENOMIC DNA]</scope>
    <source>
        <strain evidence="9 10">ATCC 51366</strain>
    </source>
</reference>
<dbReference type="GO" id="GO:0051082">
    <property type="term" value="F:unfolded protein binding"/>
    <property type="evidence" value="ECO:0007669"/>
    <property type="project" value="UniProtKB-UniRule"/>
</dbReference>
<dbReference type="Gene3D" id="3.30.565.10">
    <property type="entry name" value="Histidine kinase-like ATPase, C-terminal domain"/>
    <property type="match status" value="1"/>
</dbReference>